<dbReference type="InterPro" id="IPR007837">
    <property type="entry name" value="DinB"/>
</dbReference>
<protein>
    <submittedName>
        <fullName evidence="5">Damage-inducible protein DinB</fullName>
    </submittedName>
</protein>
<evidence type="ECO:0000313" key="6">
    <source>
        <dbReference type="Proteomes" id="UP000305730"/>
    </source>
</evidence>
<dbReference type="PANTHER" id="PTHR37302">
    <property type="entry name" value="SLR1116 PROTEIN"/>
    <property type="match status" value="1"/>
</dbReference>
<dbReference type="RefSeq" id="WP_138597325.1">
    <property type="nucleotide sequence ID" value="NZ_PNCK01000044.1"/>
</dbReference>
<feature type="binding site" evidence="3">
    <location>
        <position position="147"/>
    </location>
    <ligand>
        <name>a divalent metal cation</name>
        <dbReference type="ChEBI" id="CHEBI:60240"/>
    </ligand>
</feature>
<evidence type="ECO:0000256" key="1">
    <source>
        <dbReference type="ARBA" id="ARBA00008635"/>
    </source>
</evidence>
<dbReference type="OrthoDB" id="9807509at2"/>
<dbReference type="Proteomes" id="UP000305730">
    <property type="component" value="Unassembled WGS sequence"/>
</dbReference>
<reference evidence="6 7" key="2">
    <citation type="submission" date="2019-06" db="EMBL/GenBank/DDBJ databases">
        <title>Co-occurence of chitin degradation, pigmentation and bioactivity in marine Pseudoalteromonas.</title>
        <authorList>
            <person name="Sonnenschein E.C."/>
            <person name="Bech P.K."/>
        </authorList>
    </citation>
    <scope>NUCLEOTIDE SEQUENCE [LARGE SCALE GENOMIC DNA]</scope>
    <source>
        <strain evidence="7">S2231</strain>
        <strain evidence="4 6">S2233</strain>
    </source>
</reference>
<evidence type="ECO:0000313" key="4">
    <source>
        <dbReference type="EMBL" id="TMP42018.1"/>
    </source>
</evidence>
<feature type="binding site" evidence="3">
    <location>
        <position position="151"/>
    </location>
    <ligand>
        <name>a divalent metal cation</name>
        <dbReference type="ChEBI" id="CHEBI:60240"/>
    </ligand>
</feature>
<dbReference type="GO" id="GO:0046872">
    <property type="term" value="F:metal ion binding"/>
    <property type="evidence" value="ECO:0007669"/>
    <property type="project" value="UniProtKB-KW"/>
</dbReference>
<comment type="caution">
    <text evidence="5">The sequence shown here is derived from an EMBL/GenBank/DDBJ whole genome shotgun (WGS) entry which is preliminary data.</text>
</comment>
<keyword evidence="2 3" id="KW-0479">Metal-binding</keyword>
<accession>A0A5S3XPB2</accession>
<dbReference type="AlphaFoldDB" id="A0A5S3XPB2"/>
<evidence type="ECO:0000256" key="3">
    <source>
        <dbReference type="PIRSR" id="PIRSR607837-1"/>
    </source>
</evidence>
<evidence type="ECO:0000256" key="2">
    <source>
        <dbReference type="ARBA" id="ARBA00022723"/>
    </source>
</evidence>
<dbReference type="EMBL" id="PNCK01000044">
    <property type="protein sequence ID" value="TMP42018.1"/>
    <property type="molecule type" value="Genomic_DNA"/>
</dbReference>
<evidence type="ECO:0000313" key="7">
    <source>
        <dbReference type="Proteomes" id="UP000307706"/>
    </source>
</evidence>
<dbReference type="Proteomes" id="UP000307706">
    <property type="component" value="Unassembled WGS sequence"/>
</dbReference>
<dbReference type="Pfam" id="PF05163">
    <property type="entry name" value="DinB"/>
    <property type="match status" value="1"/>
</dbReference>
<dbReference type="PANTHER" id="PTHR37302:SF1">
    <property type="entry name" value="PROTEIN DINB"/>
    <property type="match status" value="1"/>
</dbReference>
<name>A0A5S3XPB2_9GAMM</name>
<proteinExistence type="inferred from homology"/>
<feature type="binding site" evidence="3">
    <location>
        <position position="50"/>
    </location>
    <ligand>
        <name>a divalent metal cation</name>
        <dbReference type="ChEBI" id="CHEBI:60240"/>
    </ligand>
</feature>
<dbReference type="InterPro" id="IPR034660">
    <property type="entry name" value="DinB/YfiT-like"/>
</dbReference>
<dbReference type="Gene3D" id="1.20.120.450">
    <property type="entry name" value="dinb family like domain"/>
    <property type="match status" value="1"/>
</dbReference>
<organism evidence="5 7">
    <name type="scientific">Pseudoalteromonas citrea</name>
    <dbReference type="NCBI Taxonomy" id="43655"/>
    <lineage>
        <taxon>Bacteria</taxon>
        <taxon>Pseudomonadati</taxon>
        <taxon>Pseudomonadota</taxon>
        <taxon>Gammaproteobacteria</taxon>
        <taxon>Alteromonadales</taxon>
        <taxon>Pseudoalteromonadaceae</taxon>
        <taxon>Pseudoalteromonas</taxon>
    </lineage>
</organism>
<sequence>MNVKNHFILMSYHNTRMNKQIYSVAQNLSKEALNENRGAFFKSIIGTLNHILIGDLVWLTRFSQFSERYTTLHRLSNFPYPKRLDDILYSDFQSLQATRKEVDSLIGSWLKNDTEEGDFHNQLQYTNSQGVISRRDFGELISHLFNHQTHHRGQITTLFSQMQYDVGPTDFLLEIPDTHTYIYTKSEWP</sequence>
<gene>
    <name evidence="5" type="ORF">CWB96_15390</name>
    <name evidence="4" type="ORF">CWB97_12790</name>
</gene>
<comment type="similarity">
    <text evidence="1">Belongs to the DinB family.</text>
</comment>
<keyword evidence="6" id="KW-1185">Reference proteome</keyword>
<reference evidence="6 7" key="1">
    <citation type="submission" date="2017-12" db="EMBL/GenBank/DDBJ databases">
        <authorList>
            <person name="Paulsen S."/>
            <person name="Gram L.K."/>
        </authorList>
    </citation>
    <scope>NUCLEOTIDE SEQUENCE [LARGE SCALE GENOMIC DNA]</scope>
    <source>
        <strain evidence="5 7">S2231</strain>
        <strain evidence="4 6">S2233</strain>
    </source>
</reference>
<evidence type="ECO:0000313" key="5">
    <source>
        <dbReference type="EMBL" id="TMP56296.1"/>
    </source>
</evidence>
<dbReference type="SUPFAM" id="SSF109854">
    <property type="entry name" value="DinB/YfiT-like putative metalloenzymes"/>
    <property type="match status" value="1"/>
</dbReference>
<dbReference type="EMBL" id="PNCL01000086">
    <property type="protein sequence ID" value="TMP56296.1"/>
    <property type="molecule type" value="Genomic_DNA"/>
</dbReference>
<reference evidence="5" key="3">
    <citation type="submission" date="2019-09" db="EMBL/GenBank/DDBJ databases">
        <title>Co-occurence of chitin degradation, pigmentation and bioactivity in marine Pseudoalteromonas.</title>
        <authorList>
            <person name="Sonnenschein E.C."/>
            <person name="Bech P.K."/>
        </authorList>
    </citation>
    <scope>NUCLEOTIDE SEQUENCE</scope>
    <source>
        <strain evidence="5">S2231</strain>
    </source>
</reference>